<name>A0AC34QIN5_9BILA</name>
<proteinExistence type="predicted"/>
<accession>A0AC34QIN5</accession>
<dbReference type="Proteomes" id="UP000887576">
    <property type="component" value="Unplaced"/>
</dbReference>
<reference evidence="2" key="1">
    <citation type="submission" date="2022-11" db="UniProtKB">
        <authorList>
            <consortium name="WormBaseParasite"/>
        </authorList>
    </citation>
    <scope>IDENTIFICATION</scope>
</reference>
<protein>
    <submittedName>
        <fullName evidence="2">Nuclear Hormone Receptor family</fullName>
    </submittedName>
</protein>
<evidence type="ECO:0000313" key="2">
    <source>
        <dbReference type="WBParaSite" id="JU765_v2.g16646.t1"/>
    </source>
</evidence>
<evidence type="ECO:0000313" key="1">
    <source>
        <dbReference type="Proteomes" id="UP000887576"/>
    </source>
</evidence>
<organism evidence="1 2">
    <name type="scientific">Panagrolaimus sp. JU765</name>
    <dbReference type="NCBI Taxonomy" id="591449"/>
    <lineage>
        <taxon>Eukaryota</taxon>
        <taxon>Metazoa</taxon>
        <taxon>Ecdysozoa</taxon>
        <taxon>Nematoda</taxon>
        <taxon>Chromadorea</taxon>
        <taxon>Rhabditida</taxon>
        <taxon>Tylenchina</taxon>
        <taxon>Panagrolaimomorpha</taxon>
        <taxon>Panagrolaimoidea</taxon>
        <taxon>Panagrolaimidae</taxon>
        <taxon>Panagrolaimus</taxon>
    </lineage>
</organism>
<dbReference type="WBParaSite" id="JU765_v2.g16646.t1">
    <property type="protein sequence ID" value="JU765_v2.g16646.t1"/>
    <property type="gene ID" value="JU765_v2.g16646"/>
</dbReference>
<sequence length="435" mass="50033">MIEKSEKPKRKAAINQLCRVCHDEAHGFHFEVMVCRACAAFFRRTVALSLQYKCRFNNSCEINSHGGHPSLRSTCRSCRFAKCVKLGMKSESVQINPPVSSSSASTTPTPTPKSEQSNSTASTPTMPPATINSNFCDNGGRTKSMDDIEADLFNRVNNIFENALRNSWNTVNVSVIDQFRIALNQLRINRQVKHTVKLVELGPYHGKEEFKTVWKENWEKIEKMSEDEIDMIAEMVCYIQPFILLPPEQRWVMFKQFWLSFARLERAYETFRVYGDDVNDTRTLFYNGQCMSIFGELIEEAGYLEKSEYKELIPIFRTIRTFMVKGLLVPIKKLKPTEIEFAVMCLQLLWQNPGVEAITDDTNSIASLCRQQAFNELHFYYTQQLGISNYAARLGEFMALMVTVEKYMIRRKENMIITDLFSPVKVNPALISATR</sequence>